<evidence type="ECO:0000313" key="3">
    <source>
        <dbReference type="EMBL" id="GIH03944.1"/>
    </source>
</evidence>
<reference evidence="3" key="1">
    <citation type="submission" date="2021-01" db="EMBL/GenBank/DDBJ databases">
        <title>Whole genome shotgun sequence of Rhizocola hellebori NBRC 109834.</title>
        <authorList>
            <person name="Komaki H."/>
            <person name="Tamura T."/>
        </authorList>
    </citation>
    <scope>NUCLEOTIDE SEQUENCE</scope>
    <source>
        <strain evidence="3">NBRC 109834</strain>
    </source>
</reference>
<dbReference type="EMBL" id="BONY01000010">
    <property type="protein sequence ID" value="GIH03944.1"/>
    <property type="molecule type" value="Genomic_DNA"/>
</dbReference>
<accession>A0A8J3Q511</accession>
<name>A0A8J3Q511_9ACTN</name>
<dbReference type="InterPro" id="IPR005184">
    <property type="entry name" value="DUF306_Meta_HslJ"/>
</dbReference>
<evidence type="ECO:0000256" key="1">
    <source>
        <dbReference type="SAM" id="SignalP"/>
    </source>
</evidence>
<organism evidence="3 4">
    <name type="scientific">Rhizocola hellebori</name>
    <dbReference type="NCBI Taxonomy" id="1392758"/>
    <lineage>
        <taxon>Bacteria</taxon>
        <taxon>Bacillati</taxon>
        <taxon>Actinomycetota</taxon>
        <taxon>Actinomycetes</taxon>
        <taxon>Micromonosporales</taxon>
        <taxon>Micromonosporaceae</taxon>
        <taxon>Rhizocola</taxon>
    </lineage>
</organism>
<feature type="chain" id="PRO_5038341154" evidence="1">
    <location>
        <begin position="22"/>
        <end position="252"/>
    </location>
</feature>
<evidence type="ECO:0000259" key="2">
    <source>
        <dbReference type="Pfam" id="PF03724"/>
    </source>
</evidence>
<dbReference type="PANTHER" id="PTHR35535:SF2">
    <property type="entry name" value="DUF306 DOMAIN-CONTAINING PROTEIN"/>
    <property type="match status" value="1"/>
</dbReference>
<gene>
    <name evidence="3" type="ORF">Rhe02_20110</name>
</gene>
<dbReference type="Proteomes" id="UP000612899">
    <property type="component" value="Unassembled WGS sequence"/>
</dbReference>
<feature type="signal peptide" evidence="1">
    <location>
        <begin position="1"/>
        <end position="21"/>
    </location>
</feature>
<proteinExistence type="predicted"/>
<comment type="caution">
    <text evidence="3">The sequence shown here is derived from an EMBL/GenBank/DDBJ whole genome shotgun (WGS) entry which is preliminary data.</text>
</comment>
<sequence length="252" mass="25915">MIMRSGLAVTLLVLSACSGLGGGAGSQFVGRTFLSTEVTGHTLADSTRLQLAFPEAGKLTAQAGCNHLFGDVSFDGDHMKVAEMGSTTLGCDEARHKQDAWLSAFLKAGPKFTVNGDELVLTGETETIKLVDKSASQPDKPLQGTKWMVQSLVDGQSAGSVPQGTPAFLRFDGETVTGDAGCNQLSGKAVQTPGAITFSDLKTTKKACAGDGAAVEAAMLGALSGQVTAKIDGDLLELRNANGKGLQLRAAP</sequence>
<dbReference type="PROSITE" id="PS51257">
    <property type="entry name" value="PROKAR_LIPOPROTEIN"/>
    <property type="match status" value="1"/>
</dbReference>
<dbReference type="Pfam" id="PF03724">
    <property type="entry name" value="META"/>
    <property type="match status" value="2"/>
</dbReference>
<feature type="domain" description="DUF306" evidence="2">
    <location>
        <begin position="140"/>
        <end position="246"/>
    </location>
</feature>
<evidence type="ECO:0000313" key="4">
    <source>
        <dbReference type="Proteomes" id="UP000612899"/>
    </source>
</evidence>
<dbReference type="InterPro" id="IPR038670">
    <property type="entry name" value="HslJ-like_sf"/>
</dbReference>
<dbReference type="RefSeq" id="WP_203907848.1">
    <property type="nucleotide sequence ID" value="NZ_BONY01000010.1"/>
</dbReference>
<protein>
    <submittedName>
        <fullName evidence="3">META domain-containing protein</fullName>
    </submittedName>
</protein>
<keyword evidence="1" id="KW-0732">Signal</keyword>
<dbReference type="PANTHER" id="PTHR35535">
    <property type="entry name" value="HEAT SHOCK PROTEIN HSLJ"/>
    <property type="match status" value="1"/>
</dbReference>
<feature type="domain" description="DUF306" evidence="2">
    <location>
        <begin position="27"/>
        <end position="126"/>
    </location>
</feature>
<dbReference type="AlphaFoldDB" id="A0A8J3Q511"/>
<dbReference type="InterPro" id="IPR053147">
    <property type="entry name" value="Hsp_HslJ-like"/>
</dbReference>
<keyword evidence="4" id="KW-1185">Reference proteome</keyword>
<dbReference type="Gene3D" id="2.40.128.270">
    <property type="match status" value="2"/>
</dbReference>